<dbReference type="GO" id="GO:0005524">
    <property type="term" value="F:ATP binding"/>
    <property type="evidence" value="ECO:0007669"/>
    <property type="project" value="InterPro"/>
</dbReference>
<dbReference type="AlphaFoldDB" id="A0A1G2LE93"/>
<dbReference type="InterPro" id="IPR036615">
    <property type="entry name" value="Mur_ligase_C_dom_sf"/>
</dbReference>
<evidence type="ECO:0000259" key="1">
    <source>
        <dbReference type="Pfam" id="PF02875"/>
    </source>
</evidence>
<gene>
    <name evidence="3" type="ORF">A3B37_01150</name>
</gene>
<dbReference type="InterPro" id="IPR036565">
    <property type="entry name" value="Mur-like_cat_sf"/>
</dbReference>
<proteinExistence type="predicted"/>
<evidence type="ECO:0000313" key="3">
    <source>
        <dbReference type="EMBL" id="OHA09132.1"/>
    </source>
</evidence>
<name>A0A1G2LE93_9BACT</name>
<dbReference type="Proteomes" id="UP000176705">
    <property type="component" value="Unassembled WGS sequence"/>
</dbReference>
<dbReference type="Gene3D" id="3.90.190.20">
    <property type="entry name" value="Mur ligase, C-terminal domain"/>
    <property type="match status" value="1"/>
</dbReference>
<dbReference type="SUPFAM" id="SSF53244">
    <property type="entry name" value="MurD-like peptide ligases, peptide-binding domain"/>
    <property type="match status" value="1"/>
</dbReference>
<dbReference type="InterPro" id="IPR004101">
    <property type="entry name" value="Mur_ligase_C"/>
</dbReference>
<dbReference type="EMBL" id="MHQS01000006">
    <property type="protein sequence ID" value="OHA09132.1"/>
    <property type="molecule type" value="Genomic_DNA"/>
</dbReference>
<dbReference type="Pfam" id="PF08245">
    <property type="entry name" value="Mur_ligase_M"/>
    <property type="match status" value="1"/>
</dbReference>
<dbReference type="STRING" id="1802280.A3B37_01150"/>
<evidence type="ECO:0000259" key="2">
    <source>
        <dbReference type="Pfam" id="PF08245"/>
    </source>
</evidence>
<feature type="domain" description="Mur ligase C-terminal" evidence="1">
    <location>
        <begin position="331"/>
        <end position="426"/>
    </location>
</feature>
<comment type="caution">
    <text evidence="3">The sequence shown here is derived from an EMBL/GenBank/DDBJ whole genome shotgun (WGS) entry which is preliminary data.</text>
</comment>
<protein>
    <recommendedName>
        <fullName evidence="5">UDP-N-acetylmuramoyl-L-alanyl-D-glutamate--2, 6-diaminopimelate ligase</fullName>
    </recommendedName>
</protein>
<feature type="domain" description="Mur ligase central" evidence="2">
    <location>
        <begin position="51"/>
        <end position="252"/>
    </location>
</feature>
<evidence type="ECO:0008006" key="5">
    <source>
        <dbReference type="Google" id="ProtNLM"/>
    </source>
</evidence>
<reference evidence="3 4" key="1">
    <citation type="journal article" date="2016" name="Nat. Commun.">
        <title>Thousands of microbial genomes shed light on interconnected biogeochemical processes in an aquifer system.</title>
        <authorList>
            <person name="Anantharaman K."/>
            <person name="Brown C.T."/>
            <person name="Hug L.A."/>
            <person name="Sharon I."/>
            <person name="Castelle C.J."/>
            <person name="Probst A.J."/>
            <person name="Thomas B.C."/>
            <person name="Singh A."/>
            <person name="Wilkins M.J."/>
            <person name="Karaoz U."/>
            <person name="Brodie E.L."/>
            <person name="Williams K.H."/>
            <person name="Hubbard S.S."/>
            <person name="Banfield J.F."/>
        </authorList>
    </citation>
    <scope>NUCLEOTIDE SEQUENCE [LARGE SCALE GENOMIC DNA]</scope>
</reference>
<dbReference type="GO" id="GO:0016881">
    <property type="term" value="F:acid-amino acid ligase activity"/>
    <property type="evidence" value="ECO:0007669"/>
    <property type="project" value="InterPro"/>
</dbReference>
<accession>A0A1G2LE93</accession>
<evidence type="ECO:0000313" key="4">
    <source>
        <dbReference type="Proteomes" id="UP000176705"/>
    </source>
</evidence>
<dbReference type="SUPFAM" id="SSF53623">
    <property type="entry name" value="MurD-like peptide ligases, catalytic domain"/>
    <property type="match status" value="1"/>
</dbReference>
<dbReference type="PANTHER" id="PTHR23135:SF4">
    <property type="entry name" value="UDP-N-ACETYLMURAMOYL-L-ALANYL-D-GLUTAMATE--2,6-DIAMINOPIMELATE LIGASE MURE HOMOLOG, CHLOROPLASTIC"/>
    <property type="match status" value="1"/>
</dbReference>
<organism evidence="3 4">
    <name type="scientific">Candidatus Sungbacteria bacterium RIFCSPLOWO2_01_FULL_59_16</name>
    <dbReference type="NCBI Taxonomy" id="1802280"/>
    <lineage>
        <taxon>Bacteria</taxon>
        <taxon>Candidatus Sungiibacteriota</taxon>
    </lineage>
</organism>
<dbReference type="InterPro" id="IPR013221">
    <property type="entry name" value="Mur_ligase_cen"/>
</dbReference>
<sequence>METTRPAFAFLKKTMPRPAFKRLAPAYHAALAFFAALRYGFPSRRLVVIGVTGTNGKTTVVHLLHEIFRAAGFGVASASSQRFKVNDAEEPNLMKMTMPGRGWLQRFLGRCRREGCRYAILEVTSEGIAQSRHRFVRFAGAVLTNVRPEHIESHGGFERYRQAKIELFRRLPQDGFAILNREDESAPRFAEATAARVAWYSSSAIDVPGVGYPVRMVATGADRLELEVGGVLLESRLGGRFNAMNALAAAAAGLAFGVSLAVIADALRRFPGVPGRLEFVQRKPFAVVVDYAVTPDALEAVYIALSGGSPKSDLRPEDVRPSSVEGFKSRETRNSKLVCVFGAAGGGRDKWKRPKLGKIAGEFCKAVILTSDDPDDEDPTQIVSEIRSGMTSDQLRTTETILDRREAIREALRAAKPGDTVIITGMGAQPWFVAYGGKKIPWDERAVVREELTKLQ</sequence>
<dbReference type="Gene3D" id="3.40.1190.10">
    <property type="entry name" value="Mur-like, catalytic domain"/>
    <property type="match status" value="1"/>
</dbReference>
<dbReference type="PANTHER" id="PTHR23135">
    <property type="entry name" value="MUR LIGASE FAMILY MEMBER"/>
    <property type="match status" value="1"/>
</dbReference>
<dbReference type="Pfam" id="PF02875">
    <property type="entry name" value="Mur_ligase_C"/>
    <property type="match status" value="1"/>
</dbReference>